<dbReference type="InterPro" id="IPR005236">
    <property type="entry name" value="Dihydropt_synth"/>
</dbReference>
<reference evidence="2" key="1">
    <citation type="journal article" date="2015" name="Proc. Natl. Acad. Sci. U.S.A.">
        <title>Networks of energetic and metabolic interactions define dynamics in microbial communities.</title>
        <authorList>
            <person name="Embree M."/>
            <person name="Liu J.K."/>
            <person name="Al-Bassam M.M."/>
            <person name="Zengler K."/>
        </authorList>
    </citation>
    <scope>NUCLEOTIDE SEQUENCE</scope>
</reference>
<dbReference type="NCBIfam" id="TIGR00284">
    <property type="entry name" value="dihydropteroate synthase-like protein"/>
    <property type="match status" value="1"/>
</dbReference>
<sequence>MKVLLVTGRLASEQVRRSACGTDVLVLDVDVAAFITPEMLCRAGPQGYDLILIPGAITADFRGAEMALGTSIRLGPKHAVDLISLLPRLDEVELSTTVPACVLLEAKRRQEAIIQLERQEAQARGQLTIKGVKIGGSSRMKVLAEVVDATRLRDEDLVERIRYFEEQGADLIDLGASLDATSASVKRALKKAREVTALPISIDAVRPELICAGIEAGADMILSLNGENLPLVGSRVAEAGIPAVVIPGPGSVTLEENLNKAKDYAIQIIADPVLDPPLMGLARSMIRYISLREADPDIPLFFGVGNVTELLDGDSQGANLLLSVLAMEVGASLLFTPEYSAKAKGSIHELAVASRMMVLAKGRQTPPKDLGLDLLILKEKRRIPEEVPPRELVEASADHKFEADPAGSFRIFLSEGRIVAGNGRITVAGTSARKVLNTLIDRGLIGRLDHAGYLGRELERAEIALRLGRSYIQDEPLWPIEKG</sequence>
<dbReference type="GO" id="GO:0042558">
    <property type="term" value="P:pteridine-containing compound metabolic process"/>
    <property type="evidence" value="ECO:0007669"/>
    <property type="project" value="InterPro"/>
</dbReference>
<dbReference type="AlphaFoldDB" id="A0A0W8FCC9"/>
<protein>
    <recommendedName>
        <fullName evidence="1">Pterin-binding domain-containing protein</fullName>
    </recommendedName>
</protein>
<organism evidence="2">
    <name type="scientific">hydrocarbon metagenome</name>
    <dbReference type="NCBI Taxonomy" id="938273"/>
    <lineage>
        <taxon>unclassified sequences</taxon>
        <taxon>metagenomes</taxon>
        <taxon>ecological metagenomes</taxon>
    </lineage>
</organism>
<accession>A0A0W8FCC9</accession>
<name>A0A0W8FCC9_9ZZZZ</name>
<dbReference type="EMBL" id="LNQE01001375">
    <property type="protein sequence ID" value="KUG18537.1"/>
    <property type="molecule type" value="Genomic_DNA"/>
</dbReference>
<dbReference type="InterPro" id="IPR000489">
    <property type="entry name" value="Pterin-binding_dom"/>
</dbReference>
<evidence type="ECO:0000313" key="2">
    <source>
        <dbReference type="EMBL" id="KUG18537.1"/>
    </source>
</evidence>
<dbReference type="InterPro" id="IPR011005">
    <property type="entry name" value="Dihydropteroate_synth-like_sf"/>
</dbReference>
<gene>
    <name evidence="2" type="ORF">ASZ90_011773</name>
</gene>
<dbReference type="InterPro" id="IPR025595">
    <property type="entry name" value="PterinBD-DUF4346"/>
</dbReference>
<dbReference type="Gene3D" id="3.20.20.20">
    <property type="entry name" value="Dihydropteroate synthase-like"/>
    <property type="match status" value="1"/>
</dbReference>
<dbReference type="SUPFAM" id="SSF51717">
    <property type="entry name" value="Dihydropteroate synthetase-like"/>
    <property type="match status" value="1"/>
</dbReference>
<dbReference type="PROSITE" id="PS50972">
    <property type="entry name" value="PTERIN_BINDING"/>
    <property type="match status" value="1"/>
</dbReference>
<feature type="domain" description="Pterin-binding" evidence="1">
    <location>
        <begin position="127"/>
        <end position="358"/>
    </location>
</feature>
<proteinExistence type="predicted"/>
<dbReference type="Pfam" id="PF00809">
    <property type="entry name" value="Pterin_bind"/>
    <property type="match status" value="1"/>
</dbReference>
<dbReference type="Pfam" id="PF14251">
    <property type="entry name" value="PterinBD-DUF4346"/>
    <property type="match status" value="1"/>
</dbReference>
<evidence type="ECO:0000259" key="1">
    <source>
        <dbReference type="PROSITE" id="PS50972"/>
    </source>
</evidence>
<comment type="caution">
    <text evidence="2">The sequence shown here is derived from an EMBL/GenBank/DDBJ whole genome shotgun (WGS) entry which is preliminary data.</text>
</comment>